<dbReference type="InterPro" id="IPR019826">
    <property type="entry name" value="Carboxylesterase_B_AS"/>
</dbReference>
<evidence type="ECO:0000256" key="4">
    <source>
        <dbReference type="ARBA" id="ARBA00023157"/>
    </source>
</evidence>
<dbReference type="InterPro" id="IPR002018">
    <property type="entry name" value="CarbesteraseB"/>
</dbReference>
<dbReference type="FunFam" id="3.40.50.1820:FF:000092">
    <property type="entry name" value="Carboxylic ester hydrolase"/>
    <property type="match status" value="1"/>
</dbReference>
<dbReference type="GO" id="GO:0052689">
    <property type="term" value="F:carboxylic ester hydrolase activity"/>
    <property type="evidence" value="ECO:0007669"/>
    <property type="project" value="UniProtKB-KW"/>
</dbReference>
<evidence type="ECO:0000313" key="8">
    <source>
        <dbReference type="EnsemblMetazoa" id="LLOJ005018-PA"/>
    </source>
</evidence>
<keyword evidence="2" id="KW-0719">Serine esterase</keyword>
<evidence type="ECO:0000256" key="5">
    <source>
        <dbReference type="ARBA" id="ARBA00023180"/>
    </source>
</evidence>
<dbReference type="EMBL" id="AJWK01015894">
    <property type="status" value="NOT_ANNOTATED_CDS"/>
    <property type="molecule type" value="Genomic_DNA"/>
</dbReference>
<sequence length="535" mass="59857">MSETIVARTALGPIRGVKSEGVWGAKYLSFFRIPYARPPLGELRYPQPPEAWEDVRDCTAESMGCAQKMIYLEGFHGDEDCLHVNVFTKNQNPKRLLPVMVYVHGGGFICGAGTKIMYGPDYFIEKDVILVTLHYRVGAFGFLSLQDPTLNVPGNAGLKDQIMALKWVRENISFFGGDPTNVTLFGESAGGASVHYLLLSDLAKGLFHRAIVMSGTAFDPWAFPPDLDWAARLAKAIGWDGVGGEAGMLDALLKVDQETLAEKQGDFMTHENRKNGVLFHFGPVVEPQWSPNRLVTAFPREMARNAWGNSIPIMIGGCSEEGFLLYKEITTDKHFLGDLSNLVPWELCLNPQSGQSQNVAKTLRDFYFNGDATVQENIENHVKFLGDKYFWHGLWRAVRFRCNNAPEIPTYLYRFNFDSPEFNFLRVLLCGEGVRGTCHGDDISYIFKSGMVEKVPENGSPEHKVIEQMVAMWTTFATNGNPNCAEIAPTKWLPVSPNGPPFRCLNIADEVTFCLLPETERLAVWDSLYSRDQLI</sequence>
<accession>A0A1B0CK81</accession>
<evidence type="ECO:0000256" key="1">
    <source>
        <dbReference type="ARBA" id="ARBA00005964"/>
    </source>
</evidence>
<dbReference type="VEuPathDB" id="VectorBase:LLONM1_002705"/>
<dbReference type="InterPro" id="IPR029058">
    <property type="entry name" value="AB_hydrolase_fold"/>
</dbReference>
<dbReference type="Gene3D" id="3.40.50.1820">
    <property type="entry name" value="alpha/beta hydrolase"/>
    <property type="match status" value="1"/>
</dbReference>
<dbReference type="SUPFAM" id="SSF53474">
    <property type="entry name" value="alpha/beta-Hydrolases"/>
    <property type="match status" value="1"/>
</dbReference>
<dbReference type="EnsemblMetazoa" id="LLOJ005018-RA">
    <property type="protein sequence ID" value="LLOJ005018-PA"/>
    <property type="gene ID" value="LLOJ005018"/>
</dbReference>
<evidence type="ECO:0000259" key="7">
    <source>
        <dbReference type="Pfam" id="PF00135"/>
    </source>
</evidence>
<dbReference type="Pfam" id="PF00135">
    <property type="entry name" value="COesterase"/>
    <property type="match status" value="1"/>
</dbReference>
<dbReference type="EC" id="3.1.1.-" evidence="6"/>
<keyword evidence="5" id="KW-0325">Glycoprotein</keyword>
<dbReference type="Proteomes" id="UP000092461">
    <property type="component" value="Unassembled WGS sequence"/>
</dbReference>
<proteinExistence type="inferred from homology"/>
<dbReference type="VEuPathDB" id="VectorBase:LLOJ005018"/>
<name>A0A1B0CK81_LUTLO</name>
<evidence type="ECO:0000313" key="9">
    <source>
        <dbReference type="Proteomes" id="UP000092461"/>
    </source>
</evidence>
<dbReference type="PANTHER" id="PTHR43142">
    <property type="entry name" value="CARBOXYLIC ESTER HYDROLASE"/>
    <property type="match status" value="1"/>
</dbReference>
<dbReference type="AlphaFoldDB" id="A0A1B0CK81"/>
<feature type="domain" description="Carboxylesterase type B" evidence="7">
    <location>
        <begin position="6"/>
        <end position="502"/>
    </location>
</feature>
<organism evidence="8 9">
    <name type="scientific">Lutzomyia longipalpis</name>
    <name type="common">Sand fly</name>
    <dbReference type="NCBI Taxonomy" id="7200"/>
    <lineage>
        <taxon>Eukaryota</taxon>
        <taxon>Metazoa</taxon>
        <taxon>Ecdysozoa</taxon>
        <taxon>Arthropoda</taxon>
        <taxon>Hexapoda</taxon>
        <taxon>Insecta</taxon>
        <taxon>Pterygota</taxon>
        <taxon>Neoptera</taxon>
        <taxon>Endopterygota</taxon>
        <taxon>Diptera</taxon>
        <taxon>Nematocera</taxon>
        <taxon>Psychodoidea</taxon>
        <taxon>Psychodidae</taxon>
        <taxon>Lutzomyia</taxon>
        <taxon>Lutzomyia</taxon>
    </lineage>
</organism>
<dbReference type="PROSITE" id="PS00122">
    <property type="entry name" value="CARBOXYLESTERASE_B_1"/>
    <property type="match status" value="1"/>
</dbReference>
<evidence type="ECO:0000256" key="6">
    <source>
        <dbReference type="RuleBase" id="RU361235"/>
    </source>
</evidence>
<keyword evidence="4" id="KW-1015">Disulfide bond</keyword>
<keyword evidence="3 6" id="KW-0378">Hydrolase</keyword>
<protein>
    <recommendedName>
        <fullName evidence="6">Carboxylic ester hydrolase</fullName>
        <ecNumber evidence="6">3.1.1.-</ecNumber>
    </recommendedName>
</protein>
<evidence type="ECO:0000256" key="2">
    <source>
        <dbReference type="ARBA" id="ARBA00022487"/>
    </source>
</evidence>
<reference evidence="8" key="1">
    <citation type="submission" date="2020-05" db="UniProtKB">
        <authorList>
            <consortium name="EnsemblMetazoa"/>
        </authorList>
    </citation>
    <scope>IDENTIFICATION</scope>
    <source>
        <strain evidence="8">Jacobina</strain>
    </source>
</reference>
<keyword evidence="9" id="KW-1185">Reference proteome</keyword>
<evidence type="ECO:0000256" key="3">
    <source>
        <dbReference type="ARBA" id="ARBA00022801"/>
    </source>
</evidence>
<dbReference type="PANTHER" id="PTHR43142:SF1">
    <property type="entry name" value="CARBOXYLIC ESTER HYDROLASE"/>
    <property type="match status" value="1"/>
</dbReference>
<comment type="similarity">
    <text evidence="1 6">Belongs to the type-B carboxylesterase/lipase family.</text>
</comment>